<evidence type="ECO:0000256" key="7">
    <source>
        <dbReference type="SAM" id="Phobius"/>
    </source>
</evidence>
<dbReference type="InterPro" id="IPR020846">
    <property type="entry name" value="MFS_dom"/>
</dbReference>
<feature type="transmembrane region" description="Helical" evidence="7">
    <location>
        <begin position="119"/>
        <end position="137"/>
    </location>
</feature>
<dbReference type="Pfam" id="PF07690">
    <property type="entry name" value="MFS_1"/>
    <property type="match status" value="1"/>
</dbReference>
<dbReference type="PANTHER" id="PTHR42718:SF46">
    <property type="entry name" value="BLR6921 PROTEIN"/>
    <property type="match status" value="1"/>
</dbReference>
<dbReference type="RefSeq" id="WP_386740672.1">
    <property type="nucleotide sequence ID" value="NZ_JBHSMG010000003.1"/>
</dbReference>
<comment type="caution">
    <text evidence="9">The sequence shown here is derived from an EMBL/GenBank/DDBJ whole genome shotgun (WGS) entry which is preliminary data.</text>
</comment>
<evidence type="ECO:0000256" key="2">
    <source>
        <dbReference type="ARBA" id="ARBA00022448"/>
    </source>
</evidence>
<dbReference type="Gene3D" id="1.20.1250.20">
    <property type="entry name" value="MFS general substrate transporter like domains"/>
    <property type="match status" value="1"/>
</dbReference>
<reference evidence="10" key="1">
    <citation type="journal article" date="2019" name="Int. J. Syst. Evol. Microbiol.">
        <title>The Global Catalogue of Microorganisms (GCM) 10K type strain sequencing project: providing services to taxonomists for standard genome sequencing and annotation.</title>
        <authorList>
            <consortium name="The Broad Institute Genomics Platform"/>
            <consortium name="The Broad Institute Genome Sequencing Center for Infectious Disease"/>
            <person name="Wu L."/>
            <person name="Ma J."/>
        </authorList>
    </citation>
    <scope>NUCLEOTIDE SEQUENCE [LARGE SCALE GENOMIC DNA]</scope>
    <source>
        <strain evidence="10">CGMCC 4.6997</strain>
    </source>
</reference>
<feature type="transmembrane region" description="Helical" evidence="7">
    <location>
        <begin position="60"/>
        <end position="77"/>
    </location>
</feature>
<dbReference type="InterPro" id="IPR036259">
    <property type="entry name" value="MFS_trans_sf"/>
</dbReference>
<dbReference type="CDD" id="cd17321">
    <property type="entry name" value="MFS_MMR_MDR_like"/>
    <property type="match status" value="1"/>
</dbReference>
<dbReference type="InterPro" id="IPR005829">
    <property type="entry name" value="Sugar_transporter_CS"/>
</dbReference>
<proteinExistence type="predicted"/>
<feature type="transmembrane region" description="Helical" evidence="7">
    <location>
        <begin position="418"/>
        <end position="438"/>
    </location>
</feature>
<keyword evidence="4 7" id="KW-0812">Transmembrane</keyword>
<keyword evidence="10" id="KW-1185">Reference proteome</keyword>
<feature type="transmembrane region" description="Helical" evidence="7">
    <location>
        <begin position="175"/>
        <end position="195"/>
    </location>
</feature>
<dbReference type="Proteomes" id="UP001596039">
    <property type="component" value="Unassembled WGS sequence"/>
</dbReference>
<feature type="transmembrane region" description="Helical" evidence="7">
    <location>
        <begin position="89"/>
        <end position="107"/>
    </location>
</feature>
<evidence type="ECO:0000256" key="6">
    <source>
        <dbReference type="ARBA" id="ARBA00023136"/>
    </source>
</evidence>
<feature type="transmembrane region" description="Helical" evidence="7">
    <location>
        <begin position="21"/>
        <end position="45"/>
    </location>
</feature>
<name>A0ABW0NTT8_9MICO</name>
<evidence type="ECO:0000256" key="4">
    <source>
        <dbReference type="ARBA" id="ARBA00022692"/>
    </source>
</evidence>
<feature type="transmembrane region" description="Helical" evidence="7">
    <location>
        <begin position="234"/>
        <end position="258"/>
    </location>
</feature>
<keyword evidence="5 7" id="KW-1133">Transmembrane helix</keyword>
<dbReference type="PROSITE" id="PS00216">
    <property type="entry name" value="SUGAR_TRANSPORT_1"/>
    <property type="match status" value="1"/>
</dbReference>
<feature type="transmembrane region" description="Helical" evidence="7">
    <location>
        <begin position="376"/>
        <end position="397"/>
    </location>
</feature>
<organism evidence="9 10">
    <name type="scientific">Lysinimonas soli</name>
    <dbReference type="NCBI Taxonomy" id="1074233"/>
    <lineage>
        <taxon>Bacteria</taxon>
        <taxon>Bacillati</taxon>
        <taxon>Actinomycetota</taxon>
        <taxon>Actinomycetes</taxon>
        <taxon>Micrococcales</taxon>
        <taxon>Microbacteriaceae</taxon>
        <taxon>Lysinimonas</taxon>
    </lineage>
</organism>
<gene>
    <name evidence="9" type="ORF">ACFPJ4_11955</name>
</gene>
<evidence type="ECO:0000313" key="10">
    <source>
        <dbReference type="Proteomes" id="UP001596039"/>
    </source>
</evidence>
<feature type="transmembrane region" description="Helical" evidence="7">
    <location>
        <begin position="207"/>
        <end position="228"/>
    </location>
</feature>
<protein>
    <submittedName>
        <fullName evidence="9">MFS transporter</fullName>
    </submittedName>
</protein>
<dbReference type="PROSITE" id="PS50850">
    <property type="entry name" value="MFS"/>
    <property type="match status" value="1"/>
</dbReference>
<keyword evidence="6 7" id="KW-0472">Membrane</keyword>
<dbReference type="SUPFAM" id="SSF103473">
    <property type="entry name" value="MFS general substrate transporter"/>
    <property type="match status" value="1"/>
</dbReference>
<dbReference type="InterPro" id="IPR011701">
    <property type="entry name" value="MFS"/>
</dbReference>
<dbReference type="Gene3D" id="1.20.1720.10">
    <property type="entry name" value="Multidrug resistance protein D"/>
    <property type="match status" value="1"/>
</dbReference>
<keyword evidence="2" id="KW-0813">Transport</keyword>
<feature type="transmembrane region" description="Helical" evidence="7">
    <location>
        <begin position="279"/>
        <end position="302"/>
    </location>
</feature>
<feature type="transmembrane region" description="Helical" evidence="7">
    <location>
        <begin position="308"/>
        <end position="330"/>
    </location>
</feature>
<evidence type="ECO:0000313" key="9">
    <source>
        <dbReference type="EMBL" id="MFC5502954.1"/>
    </source>
</evidence>
<evidence type="ECO:0000256" key="5">
    <source>
        <dbReference type="ARBA" id="ARBA00022989"/>
    </source>
</evidence>
<feature type="transmembrane region" description="Helical" evidence="7">
    <location>
        <begin position="450"/>
        <end position="475"/>
    </location>
</feature>
<feature type="domain" description="Major facilitator superfamily (MFS) profile" evidence="8">
    <location>
        <begin position="23"/>
        <end position="479"/>
    </location>
</feature>
<evidence type="ECO:0000256" key="3">
    <source>
        <dbReference type="ARBA" id="ARBA00022475"/>
    </source>
</evidence>
<evidence type="ECO:0000256" key="1">
    <source>
        <dbReference type="ARBA" id="ARBA00004651"/>
    </source>
</evidence>
<accession>A0ABW0NTT8</accession>
<dbReference type="PANTHER" id="PTHR42718">
    <property type="entry name" value="MAJOR FACILITATOR SUPERFAMILY MULTIDRUG TRANSPORTER MFSC"/>
    <property type="match status" value="1"/>
</dbReference>
<sequence>MTTGPAVSSDAAERKVHPRRWAILAVIAVCQLMLVLDSSIVTIALPQAQHDLGISTADRHWVVTAYALAFGGLLLLGGRIADYAGRKRVFVIGLIGFAIASALGGLAPNALVLFGARGLQGAFAAVMAPAALSLLAVTFTSGRDRATAFSVYGGISGGGAALGLILGGVLTEFTSWRWCLLVNVPIALITAAFAIRLMRESRATGTAHYDIPGALTVTIGLISLVWGLSQAGTVGWAAASTITFLAIAVVLLVAFIVIESHVAYPLLPLRIVLNRSRGGAFLAAVLSAAGLYGMFLFLTFYLQGTLKFSALEAGFAFLPFSVGIVIGATITSRVLPKAGPRIIMTIGMFLAALGLFWFTQIGLDDNYLVHVLPGEIVVSVGMGIVFVTVSSTALIGVRDNDSGVASAFINTSQQVGGALGTALLNTIAATATVAYLSAHHGTGVQPAANLHGYQLAFLVAGIMLAVGGMLTAALVRSIQPDGSSRMSNISDRPSGSVT</sequence>
<dbReference type="EMBL" id="JBHSMG010000003">
    <property type="protein sequence ID" value="MFC5502954.1"/>
    <property type="molecule type" value="Genomic_DNA"/>
</dbReference>
<feature type="transmembrane region" description="Helical" evidence="7">
    <location>
        <begin position="342"/>
        <end position="361"/>
    </location>
</feature>
<evidence type="ECO:0000259" key="8">
    <source>
        <dbReference type="PROSITE" id="PS50850"/>
    </source>
</evidence>
<feature type="transmembrane region" description="Helical" evidence="7">
    <location>
        <begin position="149"/>
        <end position="169"/>
    </location>
</feature>
<comment type="subcellular location">
    <subcellularLocation>
        <location evidence="1">Cell membrane</location>
        <topology evidence="1">Multi-pass membrane protein</topology>
    </subcellularLocation>
</comment>
<keyword evidence="3" id="KW-1003">Cell membrane</keyword>